<feature type="chain" id="PRO_5007310001" evidence="2">
    <location>
        <begin position="19"/>
        <end position="197"/>
    </location>
</feature>
<accession>D2A5K5</accession>
<dbReference type="Proteomes" id="UP000007266">
    <property type="component" value="Linkage group 6"/>
</dbReference>
<keyword evidence="2" id="KW-0732">Signal</keyword>
<feature type="signal peptide" evidence="2">
    <location>
        <begin position="1"/>
        <end position="18"/>
    </location>
</feature>
<proteinExistence type="predicted"/>
<evidence type="ECO:0000256" key="1">
    <source>
        <dbReference type="SAM" id="MobiDB-lite"/>
    </source>
</evidence>
<dbReference type="OrthoDB" id="10639627at2759"/>
<reference evidence="3 4" key="2">
    <citation type="journal article" date="2010" name="Nucleic Acids Res.">
        <title>BeetleBase in 2010: revisions to provide comprehensive genomic information for Tribolium castaneum.</title>
        <authorList>
            <person name="Kim H.S."/>
            <person name="Murphy T."/>
            <person name="Xia J."/>
            <person name="Caragea D."/>
            <person name="Park Y."/>
            <person name="Beeman R.W."/>
            <person name="Lorenzen M.D."/>
            <person name="Butcher S."/>
            <person name="Manak J.R."/>
            <person name="Brown S.J."/>
        </authorList>
    </citation>
    <scope>GENOME REANNOTATION</scope>
    <source>
        <strain evidence="3 4">Georgia GA2</strain>
    </source>
</reference>
<protein>
    <submittedName>
        <fullName evidence="3">Uncharacterized protein</fullName>
    </submittedName>
</protein>
<dbReference type="HOGENOM" id="CLU_1534540_0_0_1"/>
<evidence type="ECO:0000313" key="3">
    <source>
        <dbReference type="EMBL" id="EFA05383.2"/>
    </source>
</evidence>
<dbReference type="AlphaFoldDB" id="D2A5K5"/>
<evidence type="ECO:0000256" key="2">
    <source>
        <dbReference type="SAM" id="SignalP"/>
    </source>
</evidence>
<sequence length="197" mass="22966">MSRFNFLFVLFMVALAESSLVARFTSNPFFLRHFSGVYERPAYVPILSNSEIPLSSNDNEETDQEENTFEPTVFNSEESSEEVSDNTEPVIPIFKILPLYEKTQVFRKIEPKITSRANQIAVTYYFNSLPHFESSHVFRTVVARNEELGANFRILPHFDAARFARRRLVRVVKKKKVEFGQRLRPRIEDFSSMQNSL</sequence>
<dbReference type="KEGG" id="tca:103312185"/>
<organism evidence="3 4">
    <name type="scientific">Tribolium castaneum</name>
    <name type="common">Red flour beetle</name>
    <dbReference type="NCBI Taxonomy" id="7070"/>
    <lineage>
        <taxon>Eukaryota</taxon>
        <taxon>Metazoa</taxon>
        <taxon>Ecdysozoa</taxon>
        <taxon>Arthropoda</taxon>
        <taxon>Hexapoda</taxon>
        <taxon>Insecta</taxon>
        <taxon>Pterygota</taxon>
        <taxon>Neoptera</taxon>
        <taxon>Endopterygota</taxon>
        <taxon>Coleoptera</taxon>
        <taxon>Polyphaga</taxon>
        <taxon>Cucujiformia</taxon>
        <taxon>Tenebrionidae</taxon>
        <taxon>Tenebrionidae incertae sedis</taxon>
        <taxon>Tribolium</taxon>
    </lineage>
</organism>
<reference evidence="3 4" key="1">
    <citation type="journal article" date="2008" name="Nature">
        <title>The genome of the model beetle and pest Tribolium castaneum.</title>
        <authorList>
            <consortium name="Tribolium Genome Sequencing Consortium"/>
            <person name="Richards S."/>
            <person name="Gibbs R.A."/>
            <person name="Weinstock G.M."/>
            <person name="Brown S.J."/>
            <person name="Denell R."/>
            <person name="Beeman R.W."/>
            <person name="Gibbs R."/>
            <person name="Beeman R.W."/>
            <person name="Brown S.J."/>
            <person name="Bucher G."/>
            <person name="Friedrich M."/>
            <person name="Grimmelikhuijzen C.J."/>
            <person name="Klingler M."/>
            <person name="Lorenzen M."/>
            <person name="Richards S."/>
            <person name="Roth S."/>
            <person name="Schroder R."/>
            <person name="Tautz D."/>
            <person name="Zdobnov E.M."/>
            <person name="Muzny D."/>
            <person name="Gibbs R.A."/>
            <person name="Weinstock G.M."/>
            <person name="Attaway T."/>
            <person name="Bell S."/>
            <person name="Buhay C.J."/>
            <person name="Chandrabose M.N."/>
            <person name="Chavez D."/>
            <person name="Clerk-Blankenburg K.P."/>
            <person name="Cree A."/>
            <person name="Dao M."/>
            <person name="Davis C."/>
            <person name="Chacko J."/>
            <person name="Dinh H."/>
            <person name="Dugan-Rocha S."/>
            <person name="Fowler G."/>
            <person name="Garner T.T."/>
            <person name="Garnes J."/>
            <person name="Gnirke A."/>
            <person name="Hawes A."/>
            <person name="Hernandez J."/>
            <person name="Hines S."/>
            <person name="Holder M."/>
            <person name="Hume J."/>
            <person name="Jhangiani S.N."/>
            <person name="Joshi V."/>
            <person name="Khan Z.M."/>
            <person name="Jackson L."/>
            <person name="Kovar C."/>
            <person name="Kowis A."/>
            <person name="Lee S."/>
            <person name="Lewis L.R."/>
            <person name="Margolis J."/>
            <person name="Morgan M."/>
            <person name="Nazareth L.V."/>
            <person name="Nguyen N."/>
            <person name="Okwuonu G."/>
            <person name="Parker D."/>
            <person name="Richards S."/>
            <person name="Ruiz S.J."/>
            <person name="Santibanez J."/>
            <person name="Savard J."/>
            <person name="Scherer S.E."/>
            <person name="Schneider B."/>
            <person name="Sodergren E."/>
            <person name="Tautz D."/>
            <person name="Vattahil S."/>
            <person name="Villasana D."/>
            <person name="White C.S."/>
            <person name="Wright R."/>
            <person name="Park Y."/>
            <person name="Beeman R.W."/>
            <person name="Lord J."/>
            <person name="Oppert B."/>
            <person name="Lorenzen M."/>
            <person name="Brown S."/>
            <person name="Wang L."/>
            <person name="Savard J."/>
            <person name="Tautz D."/>
            <person name="Richards S."/>
            <person name="Weinstock G."/>
            <person name="Gibbs R.A."/>
            <person name="Liu Y."/>
            <person name="Worley K."/>
            <person name="Weinstock G."/>
            <person name="Elsik C.G."/>
            <person name="Reese J.T."/>
            <person name="Elhaik E."/>
            <person name="Landan G."/>
            <person name="Graur D."/>
            <person name="Arensburger P."/>
            <person name="Atkinson P."/>
            <person name="Beeman R.W."/>
            <person name="Beidler J."/>
            <person name="Brown S.J."/>
            <person name="Demuth J.P."/>
            <person name="Drury D.W."/>
            <person name="Du Y.Z."/>
            <person name="Fujiwara H."/>
            <person name="Lorenzen M."/>
            <person name="Maselli V."/>
            <person name="Osanai M."/>
            <person name="Park Y."/>
            <person name="Robertson H.M."/>
            <person name="Tu Z."/>
            <person name="Wang J.J."/>
            <person name="Wang S."/>
            <person name="Richards S."/>
            <person name="Song H."/>
            <person name="Zhang L."/>
            <person name="Sodergren E."/>
            <person name="Werner D."/>
            <person name="Stanke M."/>
            <person name="Morgenstern B."/>
            <person name="Solovyev V."/>
            <person name="Kosarev P."/>
            <person name="Brown G."/>
            <person name="Chen H.C."/>
            <person name="Ermolaeva O."/>
            <person name="Hlavina W."/>
            <person name="Kapustin Y."/>
            <person name="Kiryutin B."/>
            <person name="Kitts P."/>
            <person name="Maglott D."/>
            <person name="Pruitt K."/>
            <person name="Sapojnikov V."/>
            <person name="Souvorov A."/>
            <person name="Mackey A.J."/>
            <person name="Waterhouse R.M."/>
            <person name="Wyder S."/>
            <person name="Zdobnov E.M."/>
            <person name="Zdobnov E.M."/>
            <person name="Wyder S."/>
            <person name="Kriventseva E.V."/>
            <person name="Kadowaki T."/>
            <person name="Bork P."/>
            <person name="Aranda M."/>
            <person name="Bao R."/>
            <person name="Beermann A."/>
            <person name="Berns N."/>
            <person name="Bolognesi R."/>
            <person name="Bonneton F."/>
            <person name="Bopp D."/>
            <person name="Brown S.J."/>
            <person name="Bucher G."/>
            <person name="Butts T."/>
            <person name="Chaumot A."/>
            <person name="Denell R.E."/>
            <person name="Ferrier D.E."/>
            <person name="Friedrich M."/>
            <person name="Gordon C.M."/>
            <person name="Jindra M."/>
            <person name="Klingler M."/>
            <person name="Lan Q."/>
            <person name="Lattorff H.M."/>
            <person name="Laudet V."/>
            <person name="von Levetsow C."/>
            <person name="Liu Z."/>
            <person name="Lutz R."/>
            <person name="Lynch J.A."/>
            <person name="da Fonseca R.N."/>
            <person name="Posnien N."/>
            <person name="Reuter R."/>
            <person name="Roth S."/>
            <person name="Savard J."/>
            <person name="Schinko J.B."/>
            <person name="Schmitt C."/>
            <person name="Schoppmeier M."/>
            <person name="Schroder R."/>
            <person name="Shippy T.D."/>
            <person name="Simonnet F."/>
            <person name="Marques-Souza H."/>
            <person name="Tautz D."/>
            <person name="Tomoyasu Y."/>
            <person name="Trauner J."/>
            <person name="Van der Zee M."/>
            <person name="Vervoort M."/>
            <person name="Wittkopp N."/>
            <person name="Wimmer E.A."/>
            <person name="Yang X."/>
            <person name="Jones A.K."/>
            <person name="Sattelle D.B."/>
            <person name="Ebert P.R."/>
            <person name="Nelson D."/>
            <person name="Scott J.G."/>
            <person name="Beeman R.W."/>
            <person name="Muthukrishnan S."/>
            <person name="Kramer K.J."/>
            <person name="Arakane Y."/>
            <person name="Beeman R.W."/>
            <person name="Zhu Q."/>
            <person name="Hogenkamp D."/>
            <person name="Dixit R."/>
            <person name="Oppert B."/>
            <person name="Jiang H."/>
            <person name="Zou Z."/>
            <person name="Marshall J."/>
            <person name="Elpidina E."/>
            <person name="Vinokurov K."/>
            <person name="Oppert C."/>
            <person name="Zou Z."/>
            <person name="Evans J."/>
            <person name="Lu Z."/>
            <person name="Zhao P."/>
            <person name="Sumathipala N."/>
            <person name="Altincicek B."/>
            <person name="Vilcinskas A."/>
            <person name="Williams M."/>
            <person name="Hultmark D."/>
            <person name="Hetru C."/>
            <person name="Jiang H."/>
            <person name="Grimmelikhuijzen C.J."/>
            <person name="Hauser F."/>
            <person name="Cazzamali G."/>
            <person name="Williamson M."/>
            <person name="Park Y."/>
            <person name="Li B."/>
            <person name="Tanaka Y."/>
            <person name="Predel R."/>
            <person name="Neupert S."/>
            <person name="Schachtner J."/>
            <person name="Verleyen P."/>
            <person name="Raible F."/>
            <person name="Bork P."/>
            <person name="Friedrich M."/>
            <person name="Walden K.K."/>
            <person name="Robertson H.M."/>
            <person name="Angeli S."/>
            <person name="Foret S."/>
            <person name="Bucher G."/>
            <person name="Schuetz S."/>
            <person name="Maleszka R."/>
            <person name="Wimmer E.A."/>
            <person name="Beeman R.W."/>
            <person name="Lorenzen M."/>
            <person name="Tomoyasu Y."/>
            <person name="Miller S.C."/>
            <person name="Grossmann D."/>
            <person name="Bucher G."/>
        </authorList>
    </citation>
    <scope>NUCLEOTIDE SEQUENCE [LARGE SCALE GENOMIC DNA]</scope>
    <source>
        <strain evidence="3 4">Georgia GA2</strain>
    </source>
</reference>
<dbReference type="EMBL" id="KQ971345">
    <property type="protein sequence ID" value="EFA05383.2"/>
    <property type="molecule type" value="Genomic_DNA"/>
</dbReference>
<dbReference type="InParanoid" id="D2A5K5"/>
<evidence type="ECO:0000313" key="4">
    <source>
        <dbReference type="Proteomes" id="UP000007266"/>
    </source>
</evidence>
<gene>
    <name evidence="3" type="primary">AUGUSTUS-3.0.2_15555</name>
    <name evidence="3" type="ORF">TcasGA2_TC015555</name>
</gene>
<feature type="compositionally biased region" description="Acidic residues" evidence="1">
    <location>
        <begin position="58"/>
        <end position="68"/>
    </location>
</feature>
<feature type="region of interest" description="Disordered" evidence="1">
    <location>
        <begin position="54"/>
        <end position="81"/>
    </location>
</feature>
<keyword evidence="4" id="KW-1185">Reference proteome</keyword>
<name>D2A5K5_TRICA</name>